<dbReference type="GO" id="GO:0022857">
    <property type="term" value="F:transmembrane transporter activity"/>
    <property type="evidence" value="ECO:0007669"/>
    <property type="project" value="InterPro"/>
</dbReference>
<evidence type="ECO:0000313" key="8">
    <source>
        <dbReference type="Proteomes" id="UP000244161"/>
    </source>
</evidence>
<evidence type="ECO:0000256" key="4">
    <source>
        <dbReference type="ARBA" id="ARBA00022989"/>
    </source>
</evidence>
<feature type="transmembrane region" description="Helical" evidence="6">
    <location>
        <begin position="96"/>
        <end position="119"/>
    </location>
</feature>
<organism evidence="7 8">
    <name type="scientific">Trichococcus patagoniensis</name>
    <dbReference type="NCBI Taxonomy" id="382641"/>
    <lineage>
        <taxon>Bacteria</taxon>
        <taxon>Bacillati</taxon>
        <taxon>Bacillota</taxon>
        <taxon>Bacilli</taxon>
        <taxon>Lactobacillales</taxon>
        <taxon>Carnobacteriaceae</taxon>
        <taxon>Trichococcus</taxon>
    </lineage>
</organism>
<dbReference type="AlphaFoldDB" id="A0A2T5IJI2"/>
<dbReference type="EMBL" id="QAOM01000011">
    <property type="protein sequence ID" value="PTQ83972.1"/>
    <property type="molecule type" value="Genomic_DNA"/>
</dbReference>
<feature type="transmembrane region" description="Helical" evidence="6">
    <location>
        <begin position="126"/>
        <end position="146"/>
    </location>
</feature>
<sequence>MKFMNSKTMVRNILITICLPILMFVVMYTITKSNGIDYYGQSAMWKAIFRNLGMAVTMGCGLAMQLRHGRFDFSGGATMVLAGILGVYYTQQFNGGPMMLLTLCVVFSVIISMITATVYVTSKLPIIICTIMLALVYEALTLVLAGGNGVNIMANVGLNIFGREPYTIYIMVFAMILYQIILSLTPFGYRAKLLRHGQHVSVNIGINERKNVITAYVFSGILFGLAATIFVSQNKVETLSNLSSTGILFSYIASVYIGMFLGKLTLEIVGLTIGALTIQLMNYGLGAMGYDSGGWNNIFFGIFMMTFWIITSKAGQIEIFLSSLSKKKEMGQKT</sequence>
<evidence type="ECO:0000256" key="2">
    <source>
        <dbReference type="ARBA" id="ARBA00022475"/>
    </source>
</evidence>
<dbReference type="PANTHER" id="PTHR32196">
    <property type="entry name" value="ABC TRANSPORTER PERMEASE PROTEIN YPHD-RELATED-RELATED"/>
    <property type="match status" value="1"/>
</dbReference>
<feature type="transmembrane region" description="Helical" evidence="6">
    <location>
        <begin position="298"/>
        <end position="321"/>
    </location>
</feature>
<comment type="caution">
    <text evidence="7">The sequence shown here is derived from an EMBL/GenBank/DDBJ whole genome shotgun (WGS) entry which is preliminary data.</text>
</comment>
<evidence type="ECO:0000313" key="7">
    <source>
        <dbReference type="EMBL" id="PTQ83972.1"/>
    </source>
</evidence>
<evidence type="ECO:0000256" key="1">
    <source>
        <dbReference type="ARBA" id="ARBA00004651"/>
    </source>
</evidence>
<feature type="transmembrane region" description="Helical" evidence="6">
    <location>
        <begin position="212"/>
        <end position="230"/>
    </location>
</feature>
<reference evidence="7 8" key="1">
    <citation type="submission" date="2018-04" db="EMBL/GenBank/DDBJ databases">
        <title>Genomic Encyclopedia of Archaeal and Bacterial Type Strains, Phase II (KMG-II): from individual species to whole genera.</title>
        <authorList>
            <person name="Goeker M."/>
        </authorList>
    </citation>
    <scope>NUCLEOTIDE SEQUENCE [LARGE SCALE GENOMIC DNA]</scope>
    <source>
        <strain evidence="7 8">DSM 18806</strain>
    </source>
</reference>
<keyword evidence="4 6" id="KW-1133">Transmembrane helix</keyword>
<dbReference type="Pfam" id="PF02653">
    <property type="entry name" value="BPD_transp_2"/>
    <property type="match status" value="1"/>
</dbReference>
<evidence type="ECO:0000256" key="5">
    <source>
        <dbReference type="ARBA" id="ARBA00023136"/>
    </source>
</evidence>
<keyword evidence="3 6" id="KW-0812">Transmembrane</keyword>
<feature type="transmembrane region" description="Helical" evidence="6">
    <location>
        <begin position="166"/>
        <end position="191"/>
    </location>
</feature>
<feature type="transmembrane region" description="Helical" evidence="6">
    <location>
        <begin position="43"/>
        <end position="64"/>
    </location>
</feature>
<feature type="transmembrane region" description="Helical" evidence="6">
    <location>
        <begin position="12"/>
        <end position="31"/>
    </location>
</feature>
<protein>
    <submittedName>
        <fullName evidence="7">Monosaccharide ABC transporter membrane protein (CUT2 family)</fullName>
    </submittedName>
</protein>
<dbReference type="GO" id="GO:0005886">
    <property type="term" value="C:plasma membrane"/>
    <property type="evidence" value="ECO:0007669"/>
    <property type="project" value="UniProtKB-SubCell"/>
</dbReference>
<keyword evidence="2" id="KW-1003">Cell membrane</keyword>
<proteinExistence type="predicted"/>
<feature type="transmembrane region" description="Helical" evidence="6">
    <location>
        <begin position="242"/>
        <end position="261"/>
    </location>
</feature>
<comment type="subcellular location">
    <subcellularLocation>
        <location evidence="1">Cell membrane</location>
        <topology evidence="1">Multi-pass membrane protein</topology>
    </subcellularLocation>
</comment>
<evidence type="ECO:0000256" key="3">
    <source>
        <dbReference type="ARBA" id="ARBA00022692"/>
    </source>
</evidence>
<gene>
    <name evidence="7" type="ORF">C8U37_11157</name>
</gene>
<feature type="transmembrane region" description="Helical" evidence="6">
    <location>
        <begin position="71"/>
        <end position="90"/>
    </location>
</feature>
<accession>A0A2T5IJI2</accession>
<keyword evidence="8" id="KW-1185">Reference proteome</keyword>
<dbReference type="Proteomes" id="UP000244161">
    <property type="component" value="Unassembled WGS sequence"/>
</dbReference>
<keyword evidence="5 6" id="KW-0472">Membrane</keyword>
<name>A0A2T5IJI2_9LACT</name>
<evidence type="ECO:0000256" key="6">
    <source>
        <dbReference type="SAM" id="Phobius"/>
    </source>
</evidence>
<feature type="transmembrane region" description="Helical" evidence="6">
    <location>
        <begin position="268"/>
        <end position="286"/>
    </location>
</feature>
<dbReference type="InterPro" id="IPR001851">
    <property type="entry name" value="ABC_transp_permease"/>
</dbReference>